<dbReference type="PANTHER" id="PTHR47691:SF3">
    <property type="entry name" value="HTH-TYPE TRANSCRIPTIONAL REGULATOR RV0890C-RELATED"/>
    <property type="match status" value="1"/>
</dbReference>
<keyword evidence="2" id="KW-1185">Reference proteome</keyword>
<proteinExistence type="predicted"/>
<dbReference type="SUPFAM" id="SSF52540">
    <property type="entry name" value="P-loop containing nucleoside triphosphate hydrolases"/>
    <property type="match status" value="1"/>
</dbReference>
<feature type="non-terminal residue" evidence="1">
    <location>
        <position position="1"/>
    </location>
</feature>
<comment type="caution">
    <text evidence="1">The sequence shown here is derived from an EMBL/GenBank/DDBJ whole genome shotgun (WGS) entry which is preliminary data.</text>
</comment>
<dbReference type="RefSeq" id="WP_432758235.1">
    <property type="nucleotide sequence ID" value="NZ_JBEEEP010000162.1"/>
</dbReference>
<protein>
    <submittedName>
        <fullName evidence="1">LuxR family transcriptional regulator</fullName>
    </submittedName>
</protein>
<reference evidence="1 2" key="1">
    <citation type="submission" date="2024-05" db="EMBL/GenBank/DDBJ databases">
        <title>Whole genome sequences of Mycobacterium canettii strains associated with human tuberculosis in Canada.</title>
        <authorList>
            <person name="Islam M.R."/>
            <person name="Soualhine H."/>
        </authorList>
    </citation>
    <scope>NUCLEOTIDE SEQUENCE [LARGE SCALE GENOMIC DNA]</scope>
    <source>
        <strain evidence="1 2">1901080</strain>
    </source>
</reference>
<sequence length="184" mass="19824">GDRRRLVVLGSCEHLLDGCAALIVALLGACPALRVLATSREPIAVAGEQIWRVPPLGHGEAIELFTDRAREARPELEITADNLALVTEICHRLDGIPLAIELAASRVRALALTEIVDSLHDRFRLLTGGSRIAVRRQQTMRASVDWSHALLTGPEQVLFRRLAVFPSGFDLDGAQAAAAGGEVQ</sequence>
<dbReference type="EMBL" id="JBEEEP010000162">
    <property type="protein sequence ID" value="MEQ6322700.1"/>
    <property type="molecule type" value="Genomic_DNA"/>
</dbReference>
<organism evidence="1 2">
    <name type="scientific">Mycobacterium canetti</name>
    <dbReference type="NCBI Taxonomy" id="78331"/>
    <lineage>
        <taxon>Bacteria</taxon>
        <taxon>Bacillati</taxon>
        <taxon>Actinomycetota</taxon>
        <taxon>Actinomycetes</taxon>
        <taxon>Mycobacteriales</taxon>
        <taxon>Mycobacteriaceae</taxon>
        <taxon>Mycobacterium</taxon>
        <taxon>Mycobacterium tuberculosis complex</taxon>
    </lineage>
</organism>
<accession>A0ABV1MKA0</accession>
<evidence type="ECO:0000313" key="1">
    <source>
        <dbReference type="EMBL" id="MEQ6322700.1"/>
    </source>
</evidence>
<dbReference type="Proteomes" id="UP001485476">
    <property type="component" value="Unassembled WGS sequence"/>
</dbReference>
<gene>
    <name evidence="1" type="ORF">ABDZ14_21235</name>
</gene>
<dbReference type="PANTHER" id="PTHR47691">
    <property type="entry name" value="REGULATOR-RELATED"/>
    <property type="match status" value="1"/>
</dbReference>
<dbReference type="InterPro" id="IPR027417">
    <property type="entry name" value="P-loop_NTPase"/>
</dbReference>
<name>A0ABV1MKA0_9MYCO</name>
<evidence type="ECO:0000313" key="2">
    <source>
        <dbReference type="Proteomes" id="UP001485476"/>
    </source>
</evidence>
<feature type="non-terminal residue" evidence="1">
    <location>
        <position position="184"/>
    </location>
</feature>